<organism evidence="2 3">
    <name type="scientific">Linum trigynum</name>
    <dbReference type="NCBI Taxonomy" id="586398"/>
    <lineage>
        <taxon>Eukaryota</taxon>
        <taxon>Viridiplantae</taxon>
        <taxon>Streptophyta</taxon>
        <taxon>Embryophyta</taxon>
        <taxon>Tracheophyta</taxon>
        <taxon>Spermatophyta</taxon>
        <taxon>Magnoliopsida</taxon>
        <taxon>eudicotyledons</taxon>
        <taxon>Gunneridae</taxon>
        <taxon>Pentapetalae</taxon>
        <taxon>rosids</taxon>
        <taxon>fabids</taxon>
        <taxon>Malpighiales</taxon>
        <taxon>Linaceae</taxon>
        <taxon>Linum</taxon>
    </lineage>
</organism>
<feature type="compositionally biased region" description="Basic and acidic residues" evidence="1">
    <location>
        <begin position="27"/>
        <end position="49"/>
    </location>
</feature>
<dbReference type="Proteomes" id="UP001497516">
    <property type="component" value="Chromosome 2"/>
</dbReference>
<reference evidence="2 3" key="1">
    <citation type="submission" date="2024-04" db="EMBL/GenBank/DDBJ databases">
        <authorList>
            <person name="Fracassetti M."/>
        </authorList>
    </citation>
    <scope>NUCLEOTIDE SEQUENCE [LARGE SCALE GENOMIC DNA]</scope>
</reference>
<dbReference type="AlphaFoldDB" id="A0AAV2DFJ2"/>
<evidence type="ECO:0000313" key="3">
    <source>
        <dbReference type="Proteomes" id="UP001497516"/>
    </source>
</evidence>
<dbReference type="EMBL" id="OZ034815">
    <property type="protein sequence ID" value="CAL1371577.1"/>
    <property type="molecule type" value="Genomic_DNA"/>
</dbReference>
<feature type="region of interest" description="Disordered" evidence="1">
    <location>
        <begin position="95"/>
        <end position="122"/>
    </location>
</feature>
<accession>A0AAV2DFJ2</accession>
<feature type="region of interest" description="Disordered" evidence="1">
    <location>
        <begin position="23"/>
        <end position="51"/>
    </location>
</feature>
<sequence length="122" mass="13217">MDPISIWKKIGCTASLPLTRVTRPQRRTCDRDSPPRLKRSDGGDNWREDGEVEILGSPSSDIAVVREPFSASETVVPQSICVLLGDSLFNSIDPPPKGRGACVRGGRTTDDGFCEGETKGSR</sequence>
<name>A0AAV2DFJ2_9ROSI</name>
<gene>
    <name evidence="2" type="ORF">LTRI10_LOCUS13633</name>
</gene>
<evidence type="ECO:0000256" key="1">
    <source>
        <dbReference type="SAM" id="MobiDB-lite"/>
    </source>
</evidence>
<proteinExistence type="predicted"/>
<keyword evidence="3" id="KW-1185">Reference proteome</keyword>
<protein>
    <submittedName>
        <fullName evidence="2">Uncharacterized protein</fullName>
    </submittedName>
</protein>
<evidence type="ECO:0000313" key="2">
    <source>
        <dbReference type="EMBL" id="CAL1371577.1"/>
    </source>
</evidence>